<evidence type="ECO:0000256" key="1">
    <source>
        <dbReference type="ARBA" id="ARBA00005854"/>
    </source>
</evidence>
<keyword evidence="2 4" id="KW-0560">Oxidoreductase</keyword>
<proteinExistence type="inferred from homology"/>
<dbReference type="AlphaFoldDB" id="A0A7C2BKJ4"/>
<dbReference type="Pfam" id="PF02826">
    <property type="entry name" value="2-Hacid_dh_C"/>
    <property type="match status" value="1"/>
</dbReference>
<evidence type="ECO:0000259" key="6">
    <source>
        <dbReference type="Pfam" id="PF02826"/>
    </source>
</evidence>
<evidence type="ECO:0000256" key="2">
    <source>
        <dbReference type="ARBA" id="ARBA00023002"/>
    </source>
</evidence>
<organism evidence="7">
    <name type="scientific">Thermosphaera aggregans</name>
    <dbReference type="NCBI Taxonomy" id="54254"/>
    <lineage>
        <taxon>Archaea</taxon>
        <taxon>Thermoproteota</taxon>
        <taxon>Thermoprotei</taxon>
        <taxon>Desulfurococcales</taxon>
        <taxon>Desulfurococcaceae</taxon>
        <taxon>Thermosphaera</taxon>
    </lineage>
</organism>
<dbReference type="GO" id="GO:0016618">
    <property type="term" value="F:hydroxypyruvate reductase [NAD(P)H] activity"/>
    <property type="evidence" value="ECO:0007669"/>
    <property type="project" value="TreeGrafter"/>
</dbReference>
<comment type="caution">
    <text evidence="7">The sequence shown here is derived from an EMBL/GenBank/DDBJ whole genome shotgun (WGS) entry which is preliminary data.</text>
</comment>
<protein>
    <submittedName>
        <fullName evidence="7">Hydroxyacid dehydrogenase</fullName>
    </submittedName>
</protein>
<dbReference type="GO" id="GO:0005829">
    <property type="term" value="C:cytosol"/>
    <property type="evidence" value="ECO:0007669"/>
    <property type="project" value="TreeGrafter"/>
</dbReference>
<reference evidence="7" key="1">
    <citation type="journal article" date="2020" name="mSystems">
        <title>Genome- and Community-Level Interaction Insights into Carbon Utilization and Element Cycling Functions of Hydrothermarchaeota in Hydrothermal Sediment.</title>
        <authorList>
            <person name="Zhou Z."/>
            <person name="Liu Y."/>
            <person name="Xu W."/>
            <person name="Pan J."/>
            <person name="Luo Z.H."/>
            <person name="Li M."/>
        </authorList>
    </citation>
    <scope>NUCLEOTIDE SEQUENCE [LARGE SCALE GENOMIC DNA]</scope>
    <source>
        <strain evidence="7">SpSt-23</strain>
    </source>
</reference>
<name>A0A7C2BKJ4_9CREN</name>
<dbReference type="InterPro" id="IPR029753">
    <property type="entry name" value="D-isomer_DH_CS"/>
</dbReference>
<accession>A0A7C2BKJ4</accession>
<feature type="domain" description="D-isomer specific 2-hydroxyacid dehydrogenase catalytic" evidence="5">
    <location>
        <begin position="5"/>
        <end position="315"/>
    </location>
</feature>
<dbReference type="InterPro" id="IPR050223">
    <property type="entry name" value="D-isomer_2-hydroxyacid_DH"/>
</dbReference>
<dbReference type="InterPro" id="IPR006139">
    <property type="entry name" value="D-isomer_2_OHA_DH_cat_dom"/>
</dbReference>
<feature type="domain" description="D-isomer specific 2-hydroxyacid dehydrogenase NAD-binding" evidence="6">
    <location>
        <begin position="107"/>
        <end position="284"/>
    </location>
</feature>
<evidence type="ECO:0000256" key="4">
    <source>
        <dbReference type="RuleBase" id="RU003719"/>
    </source>
</evidence>
<dbReference type="PANTHER" id="PTHR10996:SF283">
    <property type="entry name" value="GLYOXYLATE_HYDROXYPYRUVATE REDUCTASE B"/>
    <property type="match status" value="1"/>
</dbReference>
<evidence type="ECO:0000256" key="3">
    <source>
        <dbReference type="ARBA" id="ARBA00023027"/>
    </source>
</evidence>
<dbReference type="InterPro" id="IPR029752">
    <property type="entry name" value="D-isomer_DH_CS1"/>
</dbReference>
<sequence>MKVVYMFEPPRNGLELLEREGIPYAYYPGRQAPPEWLEKELRDATVLVAAPWNTVTRDLMEKAEGLKLIMVQGTGLDKVDTDSATQRGICVANAPDYIAETVADHAMALILAHYRNIVRGERYVREGKWVGGIPQSLIGRTLSGKQVGIIGMGRIGASLARRLKPFGARIVYWDRRVKPEIEHALEAQRMDLDQLVETSDVVAVTVALTPETKGLISRDRVFRMKKGALLVNIARGPIVDEKALAERLAQGEIYAALDVFETEPLPADSPLPRLENTILTPHLGGFSWEALSETARFVAESVARFIKQGRLPDTVVNKC</sequence>
<dbReference type="SUPFAM" id="SSF52283">
    <property type="entry name" value="Formate/glycerate dehydrogenase catalytic domain-like"/>
    <property type="match status" value="1"/>
</dbReference>
<keyword evidence="3" id="KW-0520">NAD</keyword>
<dbReference type="GO" id="GO:0051287">
    <property type="term" value="F:NAD binding"/>
    <property type="evidence" value="ECO:0007669"/>
    <property type="project" value="InterPro"/>
</dbReference>
<dbReference type="EMBL" id="DSJT01000019">
    <property type="protein sequence ID" value="HEF87311.1"/>
    <property type="molecule type" value="Genomic_DNA"/>
</dbReference>
<dbReference type="PANTHER" id="PTHR10996">
    <property type="entry name" value="2-HYDROXYACID DEHYDROGENASE-RELATED"/>
    <property type="match status" value="1"/>
</dbReference>
<evidence type="ECO:0000313" key="7">
    <source>
        <dbReference type="EMBL" id="HEF87311.1"/>
    </source>
</evidence>
<dbReference type="Gene3D" id="3.40.50.720">
    <property type="entry name" value="NAD(P)-binding Rossmann-like Domain"/>
    <property type="match status" value="2"/>
</dbReference>
<gene>
    <name evidence="7" type="ORF">ENP55_03280</name>
</gene>
<comment type="similarity">
    <text evidence="1 4">Belongs to the D-isomer specific 2-hydroxyacid dehydrogenase family.</text>
</comment>
<dbReference type="InterPro" id="IPR006140">
    <property type="entry name" value="D-isomer_DH_NAD-bd"/>
</dbReference>
<dbReference type="GO" id="GO:0030267">
    <property type="term" value="F:glyoxylate reductase (NADPH) activity"/>
    <property type="evidence" value="ECO:0007669"/>
    <property type="project" value="TreeGrafter"/>
</dbReference>
<evidence type="ECO:0000259" key="5">
    <source>
        <dbReference type="Pfam" id="PF00389"/>
    </source>
</evidence>
<dbReference type="InterPro" id="IPR036291">
    <property type="entry name" value="NAD(P)-bd_dom_sf"/>
</dbReference>
<dbReference type="FunFam" id="3.40.50.720:FF:000203">
    <property type="entry name" value="D-3-phosphoglycerate dehydrogenase (SerA)"/>
    <property type="match status" value="1"/>
</dbReference>
<dbReference type="PROSITE" id="PS00065">
    <property type="entry name" value="D_2_HYDROXYACID_DH_1"/>
    <property type="match status" value="1"/>
</dbReference>
<dbReference type="Pfam" id="PF00389">
    <property type="entry name" value="2-Hacid_dh"/>
    <property type="match status" value="1"/>
</dbReference>
<dbReference type="PROSITE" id="PS00671">
    <property type="entry name" value="D_2_HYDROXYACID_DH_3"/>
    <property type="match status" value="1"/>
</dbReference>
<dbReference type="SUPFAM" id="SSF51735">
    <property type="entry name" value="NAD(P)-binding Rossmann-fold domains"/>
    <property type="match status" value="1"/>
</dbReference>